<reference evidence="7 8" key="1">
    <citation type="submission" date="2023-07" db="EMBL/GenBank/DDBJ databases">
        <title>Sequencing the genomes of 1000 actinobacteria strains.</title>
        <authorList>
            <person name="Klenk H.-P."/>
        </authorList>
    </citation>
    <scope>NUCLEOTIDE SEQUENCE [LARGE SCALE GENOMIC DNA]</scope>
    <source>
        <strain evidence="7 8">DSM 19426</strain>
    </source>
</reference>
<dbReference type="RefSeq" id="WP_310302654.1">
    <property type="nucleotide sequence ID" value="NZ_BAAAPS010000013.1"/>
</dbReference>
<dbReference type="EMBL" id="JAVDYG010000001">
    <property type="protein sequence ID" value="MDR7362942.1"/>
    <property type="molecule type" value="Genomic_DNA"/>
</dbReference>
<keyword evidence="8" id="KW-1185">Reference proteome</keyword>
<name>A0ABU2BWD4_9ACTN</name>
<feature type="transmembrane region" description="Helical" evidence="5">
    <location>
        <begin position="61"/>
        <end position="82"/>
    </location>
</feature>
<feature type="domain" description="RDD" evidence="6">
    <location>
        <begin position="23"/>
        <end position="151"/>
    </location>
</feature>
<proteinExistence type="predicted"/>
<dbReference type="Pfam" id="PF06271">
    <property type="entry name" value="RDD"/>
    <property type="match status" value="1"/>
</dbReference>
<evidence type="ECO:0000256" key="4">
    <source>
        <dbReference type="ARBA" id="ARBA00023136"/>
    </source>
</evidence>
<keyword evidence="4 5" id="KW-0472">Membrane</keyword>
<dbReference type="InterPro" id="IPR010432">
    <property type="entry name" value="RDD"/>
</dbReference>
<sequence>MRSGPRREDLVLTGEAVALDLPVASVGVRAVAGVIDLVLAALLVVGAVLGIAAVGPLLDGALQAVVTLLAVVAVLVGLPTTVETVTRGRTLGKWVMGLRAVRGDAGPVSFRHCFVRALVGVVEIYLLSGAPALFSSLATSRGQRVGDLVAGTYVVRERFRLRLTEPRACPPHLRTWAASADLADPPVGLAVAVRQFLLRAPTLVPHHRWVTAQQLAASLAAYTAPDPPAGTHPEDFLAAVLAERRERDVARLRADVTRKDALLRRSAEEGRIRS</sequence>
<comment type="subcellular location">
    <subcellularLocation>
        <location evidence="1">Membrane</location>
        <topology evidence="1">Multi-pass membrane protein</topology>
    </subcellularLocation>
</comment>
<organism evidence="7 8">
    <name type="scientific">Nocardioides marmoribigeumensis</name>
    <dbReference type="NCBI Taxonomy" id="433649"/>
    <lineage>
        <taxon>Bacteria</taxon>
        <taxon>Bacillati</taxon>
        <taxon>Actinomycetota</taxon>
        <taxon>Actinomycetes</taxon>
        <taxon>Propionibacteriales</taxon>
        <taxon>Nocardioidaceae</taxon>
        <taxon>Nocardioides</taxon>
    </lineage>
</organism>
<accession>A0ABU2BWD4</accession>
<comment type="caution">
    <text evidence="7">The sequence shown here is derived from an EMBL/GenBank/DDBJ whole genome shotgun (WGS) entry which is preliminary data.</text>
</comment>
<evidence type="ECO:0000256" key="5">
    <source>
        <dbReference type="SAM" id="Phobius"/>
    </source>
</evidence>
<protein>
    <submittedName>
        <fullName evidence="7">RDD family membrane protein YckC</fullName>
    </submittedName>
</protein>
<keyword evidence="3 5" id="KW-1133">Transmembrane helix</keyword>
<evidence type="ECO:0000256" key="3">
    <source>
        <dbReference type="ARBA" id="ARBA00022989"/>
    </source>
</evidence>
<evidence type="ECO:0000313" key="7">
    <source>
        <dbReference type="EMBL" id="MDR7362942.1"/>
    </source>
</evidence>
<dbReference type="PANTHER" id="PTHR38480:SF1">
    <property type="entry name" value="SLR0254 PROTEIN"/>
    <property type="match status" value="1"/>
</dbReference>
<keyword evidence="2 5" id="KW-0812">Transmembrane</keyword>
<evidence type="ECO:0000259" key="6">
    <source>
        <dbReference type="Pfam" id="PF06271"/>
    </source>
</evidence>
<evidence type="ECO:0000256" key="1">
    <source>
        <dbReference type="ARBA" id="ARBA00004141"/>
    </source>
</evidence>
<dbReference type="Proteomes" id="UP001183648">
    <property type="component" value="Unassembled WGS sequence"/>
</dbReference>
<evidence type="ECO:0000313" key="8">
    <source>
        <dbReference type="Proteomes" id="UP001183648"/>
    </source>
</evidence>
<feature type="transmembrane region" description="Helical" evidence="5">
    <location>
        <begin position="34"/>
        <end position="55"/>
    </location>
</feature>
<evidence type="ECO:0000256" key="2">
    <source>
        <dbReference type="ARBA" id="ARBA00022692"/>
    </source>
</evidence>
<dbReference type="PANTHER" id="PTHR38480">
    <property type="entry name" value="SLR0254 PROTEIN"/>
    <property type="match status" value="1"/>
</dbReference>
<gene>
    <name evidence="7" type="ORF">J2S63_002495</name>
</gene>